<protein>
    <submittedName>
        <fullName evidence="3">Metallo-beta-lactamase class B</fullName>
        <ecNumber evidence="3">3.5.2.6</ecNumber>
    </submittedName>
</protein>
<dbReference type="InterPro" id="IPR036866">
    <property type="entry name" value="RibonucZ/Hydroxyglut_hydro"/>
</dbReference>
<evidence type="ECO:0000313" key="4">
    <source>
        <dbReference type="Proteomes" id="UP000579281"/>
    </source>
</evidence>
<keyword evidence="4" id="KW-1185">Reference proteome</keyword>
<gene>
    <name evidence="3" type="ORF">HNQ80_003160</name>
</gene>
<dbReference type="Proteomes" id="UP000579281">
    <property type="component" value="Unassembled WGS sequence"/>
</dbReference>
<sequence>MKNVYLLLLIMLITFGLIACQSNVDVNSSSKVEKSSYESGSYDKNYVELSKIKDNIWIHTSYENYNGIRTPSNGMLVLTSEGIVLIDTPWNNGQMKELLKLTQEVFNKEITTAIITHAHADRIGGIDTLIDNEIDVLSTSQTAKEAEKNGFATPEPKLDSNHTITIGNENFEIFYPGEGHSVDNITV</sequence>
<feature type="signal peptide" evidence="1">
    <location>
        <begin position="1"/>
        <end position="19"/>
    </location>
</feature>
<evidence type="ECO:0000313" key="3">
    <source>
        <dbReference type="EMBL" id="MBB6217055.1"/>
    </source>
</evidence>
<feature type="domain" description="Metallo-beta-lactamase" evidence="2">
    <location>
        <begin position="70"/>
        <end position="154"/>
    </location>
</feature>
<dbReference type="EMBL" id="JACHEN010000019">
    <property type="protein sequence ID" value="MBB6217055.1"/>
    <property type="molecule type" value="Genomic_DNA"/>
</dbReference>
<evidence type="ECO:0000259" key="2">
    <source>
        <dbReference type="Pfam" id="PF00753"/>
    </source>
</evidence>
<keyword evidence="1" id="KW-0732">Signal</keyword>
<feature type="chain" id="PRO_5038756550" evidence="1">
    <location>
        <begin position="20"/>
        <end position="187"/>
    </location>
</feature>
<dbReference type="PROSITE" id="PS51257">
    <property type="entry name" value="PROKAR_LIPOPROTEIN"/>
    <property type="match status" value="1"/>
</dbReference>
<dbReference type="EC" id="3.5.2.6" evidence="3"/>
<comment type="caution">
    <text evidence="3">The sequence shown here is derived from an EMBL/GenBank/DDBJ whole genome shotgun (WGS) entry which is preliminary data.</text>
</comment>
<dbReference type="Gene3D" id="3.60.15.10">
    <property type="entry name" value="Ribonuclease Z/Hydroxyacylglutathione hydrolase-like"/>
    <property type="match status" value="1"/>
</dbReference>
<dbReference type="GO" id="GO:0008800">
    <property type="term" value="F:beta-lactamase activity"/>
    <property type="evidence" value="ECO:0007669"/>
    <property type="project" value="UniProtKB-EC"/>
</dbReference>
<reference evidence="3 4" key="1">
    <citation type="submission" date="2020-08" db="EMBL/GenBank/DDBJ databases">
        <title>Genomic Encyclopedia of Type Strains, Phase IV (KMG-IV): sequencing the most valuable type-strain genomes for metagenomic binning, comparative biology and taxonomic classification.</title>
        <authorList>
            <person name="Goeker M."/>
        </authorList>
    </citation>
    <scope>NUCLEOTIDE SEQUENCE [LARGE SCALE GENOMIC DNA]</scope>
    <source>
        <strain evidence="3 4">DSM 103526</strain>
    </source>
</reference>
<accession>A0A841L403</accession>
<dbReference type="Pfam" id="PF00753">
    <property type="entry name" value="Lactamase_B"/>
    <property type="match status" value="1"/>
</dbReference>
<evidence type="ECO:0000256" key="1">
    <source>
        <dbReference type="SAM" id="SignalP"/>
    </source>
</evidence>
<organism evidence="3 4">
    <name type="scientific">Anaerosolibacter carboniphilus</name>
    <dbReference type="NCBI Taxonomy" id="1417629"/>
    <lineage>
        <taxon>Bacteria</taxon>
        <taxon>Bacillati</taxon>
        <taxon>Bacillota</taxon>
        <taxon>Clostridia</taxon>
        <taxon>Peptostreptococcales</taxon>
        <taxon>Thermotaleaceae</taxon>
        <taxon>Anaerosolibacter</taxon>
    </lineage>
</organism>
<proteinExistence type="predicted"/>
<name>A0A841L403_9FIRM</name>
<keyword evidence="3" id="KW-0378">Hydrolase</keyword>
<dbReference type="AlphaFoldDB" id="A0A841L403"/>
<dbReference type="SUPFAM" id="SSF56281">
    <property type="entry name" value="Metallo-hydrolase/oxidoreductase"/>
    <property type="match status" value="1"/>
</dbReference>
<dbReference type="NCBIfam" id="NF012229">
    <property type="entry name" value="bla_class_B_core"/>
    <property type="match status" value="1"/>
</dbReference>
<dbReference type="RefSeq" id="WP_243183304.1">
    <property type="nucleotide sequence ID" value="NZ_JACHEN010000019.1"/>
</dbReference>
<dbReference type="InterPro" id="IPR001279">
    <property type="entry name" value="Metallo-B-lactamas"/>
</dbReference>